<evidence type="ECO:0000313" key="6">
    <source>
        <dbReference type="Proteomes" id="UP001500665"/>
    </source>
</evidence>
<keyword evidence="6" id="KW-1185">Reference proteome</keyword>
<dbReference type="EMBL" id="BAAAHH010000025">
    <property type="protein sequence ID" value="GAA0961298.1"/>
    <property type="molecule type" value="Genomic_DNA"/>
</dbReference>
<keyword evidence="4" id="KW-1133">Transmembrane helix</keyword>
<reference evidence="5 6" key="1">
    <citation type="journal article" date="2019" name="Int. J. Syst. Evol. Microbiol.">
        <title>The Global Catalogue of Microorganisms (GCM) 10K type strain sequencing project: providing services to taxonomists for standard genome sequencing and annotation.</title>
        <authorList>
            <consortium name="The Broad Institute Genomics Platform"/>
            <consortium name="The Broad Institute Genome Sequencing Center for Infectious Disease"/>
            <person name="Wu L."/>
            <person name="Ma J."/>
        </authorList>
    </citation>
    <scope>NUCLEOTIDE SEQUENCE [LARGE SCALE GENOMIC DNA]</scope>
    <source>
        <strain evidence="5 6">JCM 10696</strain>
    </source>
</reference>
<name>A0ABN1RPT1_9ACTN</name>
<feature type="transmembrane region" description="Helical" evidence="4">
    <location>
        <begin position="338"/>
        <end position="357"/>
    </location>
</feature>
<evidence type="ECO:0000313" key="5">
    <source>
        <dbReference type="EMBL" id="GAA0961298.1"/>
    </source>
</evidence>
<feature type="transmembrane region" description="Helical" evidence="4">
    <location>
        <begin position="6"/>
        <end position="27"/>
    </location>
</feature>
<dbReference type="SUPFAM" id="SSF53448">
    <property type="entry name" value="Nucleotide-diphospho-sugar transferases"/>
    <property type="match status" value="1"/>
</dbReference>
<keyword evidence="4" id="KW-0812">Transmembrane</keyword>
<dbReference type="PANTHER" id="PTHR43630">
    <property type="entry name" value="POLY-BETA-1,6-N-ACETYL-D-GLUCOSAMINE SYNTHASE"/>
    <property type="match status" value="1"/>
</dbReference>
<dbReference type="Pfam" id="PF13641">
    <property type="entry name" value="Glyco_tranf_2_3"/>
    <property type="match status" value="1"/>
</dbReference>
<sequence length="407" mass="45458">MIMTVGIGLALAMIAMAIGYNGGMFVLSRRAYQQKDDQNGRSRFYIFLIACLNEEKVIQASLERLSRLPGETLVLVIDDASDDRTAELVRAAGDGVRLHRRALPEARKGKGAALNAGLAHLRACGLLDGRDPDDVIVCVVDADGRLDRHAVLEVDPYFDDPRIGAVQIGVRMYNRDLGLLARLQDMEFVVYGEVFQNARRHLGSVGMGGNGQFMRLSALESLREEPWSDCLTEDLDLGVRLIAAGWTNAFCGSAAVSQQAVLTLGRLVRQRSRWFQGHMQAARKLYPLILRRIDGRAAADLLYHLSSPALLLLTSLLPVSFAIALADAVWHGTLGPLWFAWFYVITFGIANVYAHVYRQREKEAGRLRSLLTAHVYILYGYVWFLSGWWALWRHMSGRQGWLKTART</sequence>
<dbReference type="InterPro" id="IPR029044">
    <property type="entry name" value="Nucleotide-diphossugar_trans"/>
</dbReference>
<evidence type="ECO:0000256" key="2">
    <source>
        <dbReference type="ARBA" id="ARBA00022676"/>
    </source>
</evidence>
<dbReference type="Gene3D" id="3.90.550.10">
    <property type="entry name" value="Spore Coat Polysaccharide Biosynthesis Protein SpsA, Chain A"/>
    <property type="match status" value="1"/>
</dbReference>
<evidence type="ECO:0000256" key="4">
    <source>
        <dbReference type="SAM" id="Phobius"/>
    </source>
</evidence>
<evidence type="ECO:0000256" key="1">
    <source>
        <dbReference type="ARBA" id="ARBA00006739"/>
    </source>
</evidence>
<feature type="transmembrane region" description="Helical" evidence="4">
    <location>
        <begin position="369"/>
        <end position="391"/>
    </location>
</feature>
<proteinExistence type="inferred from homology"/>
<protein>
    <submittedName>
        <fullName evidence="5">Glycosyltransferase</fullName>
    </submittedName>
</protein>
<feature type="transmembrane region" description="Helical" evidence="4">
    <location>
        <begin position="301"/>
        <end position="326"/>
    </location>
</feature>
<accession>A0ABN1RPT1</accession>
<keyword evidence="3" id="KW-0808">Transferase</keyword>
<comment type="caution">
    <text evidence="5">The sequence shown here is derived from an EMBL/GenBank/DDBJ whole genome shotgun (WGS) entry which is preliminary data.</text>
</comment>
<gene>
    <name evidence="5" type="ORF">GCM10009550_53680</name>
</gene>
<keyword evidence="2" id="KW-0328">Glycosyltransferase</keyword>
<dbReference type="PANTHER" id="PTHR43630:SF1">
    <property type="entry name" value="POLY-BETA-1,6-N-ACETYL-D-GLUCOSAMINE SYNTHASE"/>
    <property type="match status" value="1"/>
</dbReference>
<dbReference type="Proteomes" id="UP001500665">
    <property type="component" value="Unassembled WGS sequence"/>
</dbReference>
<evidence type="ECO:0000256" key="3">
    <source>
        <dbReference type="ARBA" id="ARBA00022679"/>
    </source>
</evidence>
<keyword evidence="4" id="KW-0472">Membrane</keyword>
<organism evidence="5 6">
    <name type="scientific">Actinocorallia libanotica</name>
    <dbReference type="NCBI Taxonomy" id="46162"/>
    <lineage>
        <taxon>Bacteria</taxon>
        <taxon>Bacillati</taxon>
        <taxon>Actinomycetota</taxon>
        <taxon>Actinomycetes</taxon>
        <taxon>Streptosporangiales</taxon>
        <taxon>Thermomonosporaceae</taxon>
        <taxon>Actinocorallia</taxon>
    </lineage>
</organism>
<comment type="similarity">
    <text evidence="1">Belongs to the glycosyltransferase 2 family.</text>
</comment>